<proteinExistence type="predicted"/>
<evidence type="ECO:0000256" key="1">
    <source>
        <dbReference type="ARBA" id="ARBA00004496"/>
    </source>
</evidence>
<feature type="region of interest" description="Disordered" evidence="3">
    <location>
        <begin position="39"/>
        <end position="59"/>
    </location>
</feature>
<evidence type="ECO:0000256" key="2">
    <source>
        <dbReference type="ARBA" id="ARBA00022490"/>
    </source>
</evidence>
<dbReference type="EMBL" id="JAPDRL010000008">
    <property type="protein sequence ID" value="KAJ9668207.1"/>
    <property type="molecule type" value="Genomic_DNA"/>
</dbReference>
<sequence length="591" mass="64565">MTQNPPRTSSYLKNHTPDLAPPIVSAVDVAATTTSTNIAQLSHSSPPARQSEAPKQATDFTSDKATAAFIRRTLCAHHVSNNTLSNGEKAGSTPRPIEELLPPLTSSNEVDLQLYAIIAVILKEFVYTWYTKITPDHVFVDEVIQIIAHCTRALEQRLRKVDLEALLLDEIPDLLDSHVKAYRVSRRATGYQSLASDYREVYHTLNPHPALSPVPYENDPSCILEQGQNEAAWRQLLVQGVLAVLLPTEDLENGCLRALVAEVFSETILGNGVSGKACEGWLIWEAITKIAEAIRPRTPVVEEVVESKLEPGLNRLEKFGLLSSSNQTTEPAESYPLIAHEPTAISTLLWLVVQYTVFAVTAIRAVILAIATSSSLPARSMTGSNPWPPTVSARQSPLLRADAATTETPAPKRPILSMSVWSCASHLLELESRMPWLAGFVSLLHHGALAGPGKLGRTDGMLDRLLAHHIRSIILKPALLPPALRSLRSALFPNNAPAPPRAVPTPAEILDIKRQCARALLAAMPKAVSERFFGTGDEKVMLEEAEALLDVFGDVYLNKHLVFGIVELVVVRLFPELALKGVAELMEERLG</sequence>
<reference evidence="5" key="1">
    <citation type="submission" date="2022-10" db="EMBL/GenBank/DDBJ databases">
        <title>Culturing micro-colonial fungi from biological soil crusts in the Mojave desert and describing Neophaeococcomyces mojavensis, and introducing the new genera and species Taxawa tesnikishii.</title>
        <authorList>
            <person name="Kurbessoian T."/>
            <person name="Stajich J.E."/>
        </authorList>
    </citation>
    <scope>NUCLEOTIDE SEQUENCE</scope>
    <source>
        <strain evidence="5">TK_1</strain>
    </source>
</reference>
<keyword evidence="6" id="KW-1185">Reference proteome</keyword>
<feature type="domain" description="PXA" evidence="4">
    <location>
        <begin position="107"/>
        <end position="295"/>
    </location>
</feature>
<keyword evidence="2" id="KW-0963">Cytoplasm</keyword>
<dbReference type="PANTHER" id="PTHR22999:SF23">
    <property type="entry name" value="SORTING NEXIN-16"/>
    <property type="match status" value="1"/>
</dbReference>
<dbReference type="InterPro" id="IPR003114">
    <property type="entry name" value="Phox_assoc"/>
</dbReference>
<protein>
    <recommendedName>
        <fullName evidence="4">PXA domain-containing protein</fullName>
    </recommendedName>
</protein>
<dbReference type="InterPro" id="IPR051837">
    <property type="entry name" value="SortingNexin/PXDomain-PKLike"/>
</dbReference>
<accession>A0ABQ9P0U3</accession>
<organism evidence="5 6">
    <name type="scientific">Coniosporium apollinis</name>
    <dbReference type="NCBI Taxonomy" id="61459"/>
    <lineage>
        <taxon>Eukaryota</taxon>
        <taxon>Fungi</taxon>
        <taxon>Dikarya</taxon>
        <taxon>Ascomycota</taxon>
        <taxon>Pezizomycotina</taxon>
        <taxon>Dothideomycetes</taxon>
        <taxon>Dothideomycetes incertae sedis</taxon>
        <taxon>Coniosporium</taxon>
    </lineage>
</organism>
<dbReference type="PROSITE" id="PS51207">
    <property type="entry name" value="PXA"/>
    <property type="match status" value="1"/>
</dbReference>
<dbReference type="Pfam" id="PF02194">
    <property type="entry name" value="PXA"/>
    <property type="match status" value="1"/>
</dbReference>
<dbReference type="PANTHER" id="PTHR22999">
    <property type="entry name" value="PX SERINE/THREONINE KINASE PXK"/>
    <property type="match status" value="1"/>
</dbReference>
<gene>
    <name evidence="5" type="ORF">H2201_001636</name>
</gene>
<name>A0ABQ9P0U3_9PEZI</name>
<comment type="subcellular location">
    <subcellularLocation>
        <location evidence="1">Cytoplasm</location>
    </subcellularLocation>
</comment>
<evidence type="ECO:0000256" key="3">
    <source>
        <dbReference type="SAM" id="MobiDB-lite"/>
    </source>
</evidence>
<comment type="caution">
    <text evidence="5">The sequence shown here is derived from an EMBL/GenBank/DDBJ whole genome shotgun (WGS) entry which is preliminary data.</text>
</comment>
<evidence type="ECO:0000313" key="5">
    <source>
        <dbReference type="EMBL" id="KAJ9668207.1"/>
    </source>
</evidence>
<dbReference type="Proteomes" id="UP001172684">
    <property type="component" value="Unassembled WGS sequence"/>
</dbReference>
<evidence type="ECO:0000313" key="6">
    <source>
        <dbReference type="Proteomes" id="UP001172684"/>
    </source>
</evidence>
<dbReference type="SMART" id="SM00313">
    <property type="entry name" value="PXA"/>
    <property type="match status" value="1"/>
</dbReference>
<feature type="compositionally biased region" description="Polar residues" evidence="3">
    <location>
        <begin position="39"/>
        <end position="48"/>
    </location>
</feature>
<evidence type="ECO:0000259" key="4">
    <source>
        <dbReference type="PROSITE" id="PS51207"/>
    </source>
</evidence>